<sequence>MNGPIDFRIDGLGIATVTLDRADLHNAFDDAMITGLIGILAKVATDAEISLMVLQGRGKSFSAGADLNWMRRSAAYTPDQNLADAQDLARLMHALHTMPKPTIALVQGGVFGGGVGLVACCDIAIATTDAKFSLSEVRLGLIPAVISPYVIEAIGARQARRYFQTGEIFTAETAHRIGLVHEVVAPDALHATRDALIAALQRGGPQAKASAKALIAEVADRPIDPALIARTARLISERRASAEGREGLAAFLEKRTPSWRSD</sequence>
<organism evidence="2 3">
    <name type="scientific">Acidiphilium rubrum</name>
    <dbReference type="NCBI Taxonomy" id="526"/>
    <lineage>
        <taxon>Bacteria</taxon>
        <taxon>Pseudomonadati</taxon>
        <taxon>Pseudomonadota</taxon>
        <taxon>Alphaproteobacteria</taxon>
        <taxon>Acetobacterales</taxon>
        <taxon>Acidocellaceae</taxon>
        <taxon>Acidiphilium</taxon>
    </lineage>
</organism>
<evidence type="ECO:0000313" key="3">
    <source>
        <dbReference type="Proteomes" id="UP000186308"/>
    </source>
</evidence>
<dbReference type="Pfam" id="PF00378">
    <property type="entry name" value="ECH_1"/>
    <property type="match status" value="1"/>
</dbReference>
<dbReference type="CDD" id="cd06558">
    <property type="entry name" value="crotonase-like"/>
    <property type="match status" value="1"/>
</dbReference>
<dbReference type="InterPro" id="IPR051683">
    <property type="entry name" value="Enoyl-CoA_Hydratase/Isomerase"/>
</dbReference>
<dbReference type="PANTHER" id="PTHR42964">
    <property type="entry name" value="ENOYL-COA HYDRATASE"/>
    <property type="match status" value="1"/>
</dbReference>
<comment type="similarity">
    <text evidence="1">Belongs to the enoyl-CoA hydratase/isomerase family.</text>
</comment>
<evidence type="ECO:0000313" key="2">
    <source>
        <dbReference type="EMBL" id="SIQ64411.1"/>
    </source>
</evidence>
<dbReference type="GO" id="GO:0008300">
    <property type="term" value="P:isoprenoid catabolic process"/>
    <property type="evidence" value="ECO:0007669"/>
    <property type="project" value="TreeGrafter"/>
</dbReference>
<comment type="caution">
    <text evidence="2">The sequence shown here is derived from an EMBL/GenBank/DDBJ whole genome shotgun (WGS) entry which is preliminary data.</text>
</comment>
<dbReference type="InterPro" id="IPR014748">
    <property type="entry name" value="Enoyl-CoA_hydra_C"/>
</dbReference>
<dbReference type="InterPro" id="IPR001753">
    <property type="entry name" value="Enoyl-CoA_hydra/iso"/>
</dbReference>
<dbReference type="Proteomes" id="UP000186308">
    <property type="component" value="Unassembled WGS sequence"/>
</dbReference>
<proteinExistence type="inferred from homology"/>
<dbReference type="EMBL" id="FTNE01000007">
    <property type="protein sequence ID" value="SIQ64411.1"/>
    <property type="molecule type" value="Genomic_DNA"/>
</dbReference>
<accession>A0A8G2CK05</accession>
<dbReference type="Gene3D" id="1.10.12.10">
    <property type="entry name" value="Lyase 2-enoyl-coa Hydratase, Chain A, domain 2"/>
    <property type="match status" value="1"/>
</dbReference>
<keyword evidence="3" id="KW-1185">Reference proteome</keyword>
<reference evidence="2 3" key="1">
    <citation type="submission" date="2017-01" db="EMBL/GenBank/DDBJ databases">
        <authorList>
            <person name="Varghese N."/>
            <person name="Submissions S."/>
        </authorList>
    </citation>
    <scope>NUCLEOTIDE SEQUENCE [LARGE SCALE GENOMIC DNA]</scope>
    <source>
        <strain evidence="2 3">ATCC 35905</strain>
    </source>
</reference>
<dbReference type="InterPro" id="IPR029045">
    <property type="entry name" value="ClpP/crotonase-like_dom_sf"/>
</dbReference>
<gene>
    <name evidence="2" type="ORF">SAMN05421828_10793</name>
</gene>
<evidence type="ECO:0000256" key="1">
    <source>
        <dbReference type="ARBA" id="ARBA00005254"/>
    </source>
</evidence>
<dbReference type="OrthoDB" id="9795613at2"/>
<name>A0A8G2CK05_ACIRU</name>
<protein>
    <submittedName>
        <fullName evidence="2">Methylglutaconyl-CoA hydratase</fullName>
    </submittedName>
</protein>
<dbReference type="SUPFAM" id="SSF52096">
    <property type="entry name" value="ClpP/crotonase"/>
    <property type="match status" value="1"/>
</dbReference>
<dbReference type="Gene3D" id="3.90.226.10">
    <property type="entry name" value="2-enoyl-CoA Hydratase, Chain A, domain 1"/>
    <property type="match status" value="1"/>
</dbReference>
<dbReference type="PANTHER" id="PTHR42964:SF1">
    <property type="entry name" value="POLYKETIDE BIOSYNTHESIS ENOYL-COA HYDRATASE PKSH-RELATED"/>
    <property type="match status" value="1"/>
</dbReference>
<dbReference type="GO" id="GO:0003824">
    <property type="term" value="F:catalytic activity"/>
    <property type="evidence" value="ECO:0007669"/>
    <property type="project" value="UniProtKB-ARBA"/>
</dbReference>
<dbReference type="AlphaFoldDB" id="A0A8G2CK05"/>
<dbReference type="RefSeq" id="WP_029310929.1">
    <property type="nucleotide sequence ID" value="NZ_FTNE01000007.1"/>
</dbReference>